<feature type="domain" description="NAD-dependent epimerase/dehydratase" evidence="3">
    <location>
        <begin position="6"/>
        <end position="252"/>
    </location>
</feature>
<accession>A0A8H6S731</accession>
<dbReference type="GO" id="GO:0016616">
    <property type="term" value="F:oxidoreductase activity, acting on the CH-OH group of donors, NAD or NADP as acceptor"/>
    <property type="evidence" value="ECO:0007669"/>
    <property type="project" value="TreeGrafter"/>
</dbReference>
<dbReference type="InterPro" id="IPR036291">
    <property type="entry name" value="NAD(P)-bd_dom_sf"/>
</dbReference>
<comment type="caution">
    <text evidence="4">The sequence shown here is derived from an EMBL/GenBank/DDBJ whole genome shotgun (WGS) entry which is preliminary data.</text>
</comment>
<dbReference type="AlphaFoldDB" id="A0A8H6S731"/>
<dbReference type="Pfam" id="PF01370">
    <property type="entry name" value="Epimerase"/>
    <property type="match status" value="1"/>
</dbReference>
<evidence type="ECO:0000256" key="1">
    <source>
        <dbReference type="ARBA" id="ARBA00023002"/>
    </source>
</evidence>
<dbReference type="SUPFAM" id="SSF51735">
    <property type="entry name" value="NAD(P)-binding Rossmann-fold domains"/>
    <property type="match status" value="1"/>
</dbReference>
<protein>
    <submittedName>
        <fullName evidence="4">Epimerase domain-containing protein</fullName>
    </submittedName>
</protein>
<comment type="similarity">
    <text evidence="2">Belongs to the NAD(P)-dependent epimerase/dehydratase family. Dihydroflavonol-4-reductase subfamily.</text>
</comment>
<organism evidence="4 5">
    <name type="scientific">Mycena chlorophos</name>
    <name type="common">Agaric fungus</name>
    <name type="synonym">Agaricus chlorophos</name>
    <dbReference type="NCBI Taxonomy" id="658473"/>
    <lineage>
        <taxon>Eukaryota</taxon>
        <taxon>Fungi</taxon>
        <taxon>Dikarya</taxon>
        <taxon>Basidiomycota</taxon>
        <taxon>Agaricomycotina</taxon>
        <taxon>Agaricomycetes</taxon>
        <taxon>Agaricomycetidae</taxon>
        <taxon>Agaricales</taxon>
        <taxon>Marasmiineae</taxon>
        <taxon>Mycenaceae</taxon>
        <taxon>Mycena</taxon>
    </lineage>
</organism>
<keyword evidence="1" id="KW-0560">Oxidoreductase</keyword>
<dbReference type="InterPro" id="IPR050425">
    <property type="entry name" value="NAD(P)_dehydrat-like"/>
</dbReference>
<evidence type="ECO:0000313" key="4">
    <source>
        <dbReference type="EMBL" id="KAF7293291.1"/>
    </source>
</evidence>
<dbReference type="PANTHER" id="PTHR10366">
    <property type="entry name" value="NAD DEPENDENT EPIMERASE/DEHYDRATASE"/>
    <property type="match status" value="1"/>
</dbReference>
<name>A0A8H6S731_MYCCL</name>
<dbReference type="InterPro" id="IPR001509">
    <property type="entry name" value="Epimerase_deHydtase"/>
</dbReference>
<evidence type="ECO:0000256" key="2">
    <source>
        <dbReference type="ARBA" id="ARBA00023445"/>
    </source>
</evidence>
<dbReference type="PANTHER" id="PTHR10366:SF564">
    <property type="entry name" value="STEROL-4-ALPHA-CARBOXYLATE 3-DEHYDROGENASE, DECARBOXYLATING"/>
    <property type="match status" value="1"/>
</dbReference>
<gene>
    <name evidence="4" type="ORF">HMN09_01208100</name>
</gene>
<evidence type="ECO:0000259" key="3">
    <source>
        <dbReference type="Pfam" id="PF01370"/>
    </source>
</evidence>
<evidence type="ECO:0000313" key="5">
    <source>
        <dbReference type="Proteomes" id="UP000613580"/>
    </source>
</evidence>
<keyword evidence="5" id="KW-1185">Reference proteome</keyword>
<dbReference type="EMBL" id="JACAZE010000021">
    <property type="protein sequence ID" value="KAF7293291.1"/>
    <property type="molecule type" value="Genomic_DNA"/>
</dbReference>
<reference evidence="4" key="1">
    <citation type="submission" date="2020-05" db="EMBL/GenBank/DDBJ databases">
        <title>Mycena genomes resolve the evolution of fungal bioluminescence.</title>
        <authorList>
            <person name="Tsai I.J."/>
        </authorList>
    </citation>
    <scope>NUCLEOTIDE SEQUENCE</scope>
    <source>
        <strain evidence="4">110903Hualien_Pintung</strain>
    </source>
</reference>
<dbReference type="Proteomes" id="UP000613580">
    <property type="component" value="Unassembled WGS sequence"/>
</dbReference>
<proteinExistence type="inferred from homology"/>
<dbReference type="OrthoDB" id="2735536at2759"/>
<sequence length="350" mass="38231">MPSDLVFVTGASGFLGAHVVQQLLERGYRVRATARGAKADALQASYASYGSQFHVVKIADLASDQFPDAVKGVDAVLHLATPMPGKISFEDQLKIAVDATLNVLVQAEKAGVKRFVVTSSIASVGMLPATPGASYTDKDWMPVTKEMAIGSKSPLAVYAVSKKLAEQALWAWADKHPHVDVTTLNPTFFFGPLAKNFPIPPVPTMSTFSTNYIVYNLLFPNGVFPPVGTTYIDVRDVAKAHVRALESPPAKDVGGRKRVILSSPHGWSLAQLLAFLAEKRPALKDRLTKVPTPTKVDLLPLDWDRVEKVLGLRKSDFYTKEETFLQTVDELVQIEDGWRKAGHSIKKPKL</sequence>
<dbReference type="Gene3D" id="3.40.50.720">
    <property type="entry name" value="NAD(P)-binding Rossmann-like Domain"/>
    <property type="match status" value="1"/>
</dbReference>